<dbReference type="PANTHER" id="PTHR43563:SF1">
    <property type="entry name" value="AMINE OXIDASE [FLAVIN-CONTAINING] B"/>
    <property type="match status" value="1"/>
</dbReference>
<evidence type="ECO:0000256" key="2">
    <source>
        <dbReference type="ARBA" id="ARBA00005995"/>
    </source>
</evidence>
<dbReference type="InterPro" id="IPR001613">
    <property type="entry name" value="Flavin_amine_oxidase"/>
</dbReference>
<name>A0ABP9M575_9MICO</name>
<keyword evidence="6" id="KW-1185">Reference proteome</keyword>
<proteinExistence type="inferred from homology"/>
<organism evidence="5 6">
    <name type="scientific">Microbacterium yannicii</name>
    <dbReference type="NCBI Taxonomy" id="671622"/>
    <lineage>
        <taxon>Bacteria</taxon>
        <taxon>Bacillati</taxon>
        <taxon>Actinomycetota</taxon>
        <taxon>Actinomycetes</taxon>
        <taxon>Micrococcales</taxon>
        <taxon>Microbacteriaceae</taxon>
        <taxon>Microbacterium</taxon>
    </lineage>
</organism>
<comment type="similarity">
    <text evidence="2">Belongs to the flavin monoamine oxidase family.</text>
</comment>
<keyword evidence="3" id="KW-0560">Oxidoreductase</keyword>
<dbReference type="SUPFAM" id="SSF51905">
    <property type="entry name" value="FAD/NAD(P)-binding domain"/>
    <property type="match status" value="1"/>
</dbReference>
<dbReference type="RefSeq" id="WP_194413144.1">
    <property type="nucleotide sequence ID" value="NZ_BAABKZ010000001.1"/>
</dbReference>
<dbReference type="InterPro" id="IPR036188">
    <property type="entry name" value="FAD/NAD-bd_sf"/>
</dbReference>
<reference evidence="6" key="1">
    <citation type="journal article" date="2019" name="Int. J. Syst. Evol. Microbiol.">
        <title>The Global Catalogue of Microorganisms (GCM) 10K type strain sequencing project: providing services to taxonomists for standard genome sequencing and annotation.</title>
        <authorList>
            <consortium name="The Broad Institute Genomics Platform"/>
            <consortium name="The Broad Institute Genome Sequencing Center for Infectious Disease"/>
            <person name="Wu L."/>
            <person name="Ma J."/>
        </authorList>
    </citation>
    <scope>NUCLEOTIDE SEQUENCE [LARGE SCALE GENOMIC DNA]</scope>
    <source>
        <strain evidence="6">JCM 18959</strain>
    </source>
</reference>
<dbReference type="PRINTS" id="PR00757">
    <property type="entry name" value="AMINEOXDASEF"/>
</dbReference>
<dbReference type="Gene3D" id="3.50.50.60">
    <property type="entry name" value="FAD/NAD(P)-binding domain"/>
    <property type="match status" value="1"/>
</dbReference>
<evidence type="ECO:0000256" key="3">
    <source>
        <dbReference type="ARBA" id="ARBA00023002"/>
    </source>
</evidence>
<evidence type="ECO:0000256" key="1">
    <source>
        <dbReference type="ARBA" id="ARBA00001974"/>
    </source>
</evidence>
<evidence type="ECO:0000313" key="5">
    <source>
        <dbReference type="EMBL" id="GAA5089461.1"/>
    </source>
</evidence>
<dbReference type="InterPro" id="IPR050703">
    <property type="entry name" value="Flavin_MAO"/>
</dbReference>
<evidence type="ECO:0000313" key="6">
    <source>
        <dbReference type="Proteomes" id="UP001501407"/>
    </source>
</evidence>
<sequence length="459" mass="50103">MTELTRDVVIVGAGAAGTTAANELKKAGLSVVVLEARDRVGGRLWTDVIDGAMLEIGGQWVSPDQDALKETLAELGLETYSRYREGESVYVGADGASTRFTGEMFPVAPETERVIAEITERLDAMVAEIDPDRPWAHEKAAEWDAITWDAWLRAQTDDDEAVRNLAFATGSAMLTKPTHAFSLLQSLLMAASAGSYSNLVDADFILDKRVVGGLQQVPLLLAERLGDDVLLGHPVRTIAWSPATGSGTGGVTVEADGDLRVHARYVILAHAPVLYNRISFVPALPRLQHQMHQHISMGFVIKVHAVYDRPFWREHGLSGTAFSPYELVHEAYDNTNHGDDRGTLVGFVSDRNADDVFRLTPEERRERILASLSHYYGAEAENPVVYYESDWGSEEWTRGAYAASFDMGGLHRYGADVRAAVGPIHFACSDVAGAGYQHVDGAIRMGRLAAANIIEAARR</sequence>
<accession>A0ABP9M575</accession>
<feature type="domain" description="Amine oxidase" evidence="4">
    <location>
        <begin position="16"/>
        <end position="454"/>
    </location>
</feature>
<comment type="cofactor">
    <cofactor evidence="1">
        <name>FAD</name>
        <dbReference type="ChEBI" id="CHEBI:57692"/>
    </cofactor>
</comment>
<comment type="caution">
    <text evidence="5">The sequence shown here is derived from an EMBL/GenBank/DDBJ whole genome shotgun (WGS) entry which is preliminary data.</text>
</comment>
<gene>
    <name evidence="5" type="ORF">GCM10025760_13480</name>
</gene>
<evidence type="ECO:0000259" key="4">
    <source>
        <dbReference type="Pfam" id="PF01593"/>
    </source>
</evidence>
<dbReference type="Proteomes" id="UP001501407">
    <property type="component" value="Unassembled WGS sequence"/>
</dbReference>
<dbReference type="PANTHER" id="PTHR43563">
    <property type="entry name" value="AMINE OXIDASE"/>
    <property type="match status" value="1"/>
</dbReference>
<protein>
    <submittedName>
        <fullName evidence="5">NAD(P)/FAD-dependent oxidoreductase</fullName>
    </submittedName>
</protein>
<dbReference type="Pfam" id="PF01593">
    <property type="entry name" value="Amino_oxidase"/>
    <property type="match status" value="1"/>
</dbReference>
<dbReference type="InterPro" id="IPR002937">
    <property type="entry name" value="Amino_oxidase"/>
</dbReference>
<dbReference type="SUPFAM" id="SSF54373">
    <property type="entry name" value="FAD-linked reductases, C-terminal domain"/>
    <property type="match status" value="1"/>
</dbReference>
<dbReference type="EMBL" id="BAABKZ010000001">
    <property type="protein sequence ID" value="GAA5089461.1"/>
    <property type="molecule type" value="Genomic_DNA"/>
</dbReference>